<evidence type="ECO:0000256" key="1">
    <source>
        <dbReference type="ARBA" id="ARBA00004953"/>
    </source>
</evidence>
<dbReference type="UniPathway" id="UPA00148"/>
<dbReference type="PANTHER" id="PTHR36925">
    <property type="entry name" value="COBALT-PRECORRIN-6A REDUCTASE"/>
    <property type="match status" value="1"/>
</dbReference>
<keyword evidence="3 4" id="KW-0560">Oxidoreductase</keyword>
<dbReference type="GO" id="GO:0009236">
    <property type="term" value="P:cobalamin biosynthetic process"/>
    <property type="evidence" value="ECO:0007669"/>
    <property type="project" value="UniProtKB-UniPathway"/>
</dbReference>
<dbReference type="PANTHER" id="PTHR36925:SF1">
    <property type="entry name" value="COBALT-PRECORRIN-6A REDUCTASE"/>
    <property type="match status" value="1"/>
</dbReference>
<dbReference type="Proteomes" id="UP000460715">
    <property type="component" value="Unassembled WGS sequence"/>
</dbReference>
<dbReference type="OrthoDB" id="5183775at2"/>
<dbReference type="GO" id="GO:0016994">
    <property type="term" value="F:precorrin-6A reductase activity"/>
    <property type="evidence" value="ECO:0007669"/>
    <property type="project" value="InterPro"/>
</dbReference>
<sequence length="251" mass="26324">MRVLVLGGTTEGAALARALAGHAQLDATLSLAGVTRAPRPQPLPTRIGGFGGVAGLVEYLRAERIGAVVDATHPFAARMTRHAAEAAARCGVPLLRVDRPAWAPQPGDDWAEFPDMAALMAALGEAPRRVLLTVGQKELAPFRAAPWHHYVIRSVDPPDPASLPPGAEVLTATGPFALEEERTLLRRHGVEVLVSKNSGGAAVAAKLVAARERGIPVRLLARPPAPEGLARVPDVAGALHWLHGLLAERGV</sequence>
<dbReference type="AlphaFoldDB" id="A0A845BBW8"/>
<name>A0A845BBW8_9PROT</name>
<evidence type="ECO:0000313" key="4">
    <source>
        <dbReference type="EMBL" id="MXP64148.1"/>
    </source>
</evidence>
<keyword evidence="5" id="KW-1185">Reference proteome</keyword>
<dbReference type="NCBIfam" id="TIGR00715">
    <property type="entry name" value="precor6x_red"/>
    <property type="match status" value="1"/>
</dbReference>
<dbReference type="NCBIfam" id="NF005968">
    <property type="entry name" value="PRK08057.1-2"/>
    <property type="match status" value="1"/>
</dbReference>
<dbReference type="InterPro" id="IPR003723">
    <property type="entry name" value="Precorrin-6x_reduct"/>
</dbReference>
<comment type="pathway">
    <text evidence="1">Cofactor biosynthesis; adenosylcobalamin biosynthesis.</text>
</comment>
<dbReference type="PROSITE" id="PS51014">
    <property type="entry name" value="COBK_CBIJ"/>
    <property type="match status" value="1"/>
</dbReference>
<evidence type="ECO:0000256" key="3">
    <source>
        <dbReference type="ARBA" id="ARBA00023002"/>
    </source>
</evidence>
<reference evidence="4 5" key="1">
    <citation type="submission" date="2019-03" db="EMBL/GenBank/DDBJ databases">
        <title>Roseomonas sp. a novel Roseomonas species isolated from Sea whip Gorgonian.</title>
        <authorList>
            <person name="Li F."/>
            <person name="Pan X."/>
            <person name="Huang S."/>
            <person name="Li Z."/>
            <person name="Meng B."/>
        </authorList>
    </citation>
    <scope>NUCLEOTIDE SEQUENCE [LARGE SCALE GENOMIC DNA]</scope>
    <source>
        <strain evidence="4 5">M0104</strain>
    </source>
</reference>
<accession>A0A845BBW8</accession>
<evidence type="ECO:0000256" key="2">
    <source>
        <dbReference type="ARBA" id="ARBA00022573"/>
    </source>
</evidence>
<dbReference type="Pfam" id="PF02571">
    <property type="entry name" value="CbiJ"/>
    <property type="match status" value="1"/>
</dbReference>
<organism evidence="4 5">
    <name type="scientific">Teichococcus coralli</name>
    <dbReference type="NCBI Taxonomy" id="2545983"/>
    <lineage>
        <taxon>Bacteria</taxon>
        <taxon>Pseudomonadati</taxon>
        <taxon>Pseudomonadota</taxon>
        <taxon>Alphaproteobacteria</taxon>
        <taxon>Acetobacterales</taxon>
        <taxon>Roseomonadaceae</taxon>
        <taxon>Roseomonas</taxon>
    </lineage>
</organism>
<dbReference type="RefSeq" id="WP_160937277.1">
    <property type="nucleotide sequence ID" value="NZ_SNVJ01000009.1"/>
</dbReference>
<proteinExistence type="predicted"/>
<gene>
    <name evidence="4" type="ORF">E0493_12415</name>
</gene>
<evidence type="ECO:0000313" key="5">
    <source>
        <dbReference type="Proteomes" id="UP000460715"/>
    </source>
</evidence>
<dbReference type="EMBL" id="SNVJ01000009">
    <property type="protein sequence ID" value="MXP64148.1"/>
    <property type="molecule type" value="Genomic_DNA"/>
</dbReference>
<comment type="caution">
    <text evidence="4">The sequence shown here is derived from an EMBL/GenBank/DDBJ whole genome shotgun (WGS) entry which is preliminary data.</text>
</comment>
<protein>
    <submittedName>
        <fullName evidence="4">Cobalt-precorrin-6A reductase</fullName>
        <ecNumber evidence="4">1.3.1.106</ecNumber>
    </submittedName>
</protein>
<dbReference type="EC" id="1.3.1.106" evidence="4"/>
<keyword evidence="2" id="KW-0169">Cobalamin biosynthesis</keyword>